<feature type="domain" description="Integrase catalytic" evidence="6">
    <location>
        <begin position="695"/>
        <end position="776"/>
    </location>
</feature>
<dbReference type="Gene3D" id="2.40.70.10">
    <property type="entry name" value="Acid Proteases"/>
    <property type="match status" value="1"/>
</dbReference>
<dbReference type="InterPro" id="IPR021109">
    <property type="entry name" value="Peptidase_aspartic_dom_sf"/>
</dbReference>
<dbReference type="InterPro" id="IPR036397">
    <property type="entry name" value="RNaseH_sf"/>
</dbReference>
<keyword evidence="1" id="KW-0808">Transferase</keyword>
<evidence type="ECO:0000256" key="5">
    <source>
        <dbReference type="ARBA" id="ARBA00023268"/>
    </source>
</evidence>
<dbReference type="InterPro" id="IPR001584">
    <property type="entry name" value="Integrase_cat-core"/>
</dbReference>
<dbReference type="Gene3D" id="1.10.340.70">
    <property type="match status" value="1"/>
</dbReference>
<keyword evidence="8" id="KW-1185">Reference proteome</keyword>
<keyword evidence="4" id="KW-0378">Hydrolase</keyword>
<dbReference type="InterPro" id="IPR041577">
    <property type="entry name" value="RT_RNaseH_2"/>
</dbReference>
<evidence type="ECO:0000259" key="6">
    <source>
        <dbReference type="PROSITE" id="PS50994"/>
    </source>
</evidence>
<name>A0AAQ3X2P8_PASNO</name>
<evidence type="ECO:0000313" key="7">
    <source>
        <dbReference type="EMBL" id="WVZ83728.1"/>
    </source>
</evidence>
<keyword evidence="5" id="KW-0511">Multifunctional enzyme</keyword>
<evidence type="ECO:0000313" key="8">
    <source>
        <dbReference type="Proteomes" id="UP001341281"/>
    </source>
</evidence>
<dbReference type="Pfam" id="PF08284">
    <property type="entry name" value="RVP_2"/>
    <property type="match status" value="1"/>
</dbReference>
<evidence type="ECO:0000256" key="1">
    <source>
        <dbReference type="ARBA" id="ARBA00022679"/>
    </source>
</evidence>
<dbReference type="InterPro" id="IPR043502">
    <property type="entry name" value="DNA/RNA_pol_sf"/>
</dbReference>
<keyword evidence="3" id="KW-0540">Nuclease</keyword>
<proteinExistence type="predicted"/>
<dbReference type="AlphaFoldDB" id="A0AAQ3X2P8"/>
<dbReference type="InterPro" id="IPR041588">
    <property type="entry name" value="Integrase_H2C2"/>
</dbReference>
<evidence type="ECO:0000256" key="2">
    <source>
        <dbReference type="ARBA" id="ARBA00022695"/>
    </source>
</evidence>
<evidence type="ECO:0000256" key="4">
    <source>
        <dbReference type="ARBA" id="ARBA00022759"/>
    </source>
</evidence>
<dbReference type="CDD" id="cd01647">
    <property type="entry name" value="RT_LTR"/>
    <property type="match status" value="1"/>
</dbReference>
<dbReference type="SUPFAM" id="SSF53098">
    <property type="entry name" value="Ribonuclease H-like"/>
    <property type="match status" value="1"/>
</dbReference>
<dbReference type="GO" id="GO:0016779">
    <property type="term" value="F:nucleotidyltransferase activity"/>
    <property type="evidence" value="ECO:0007669"/>
    <property type="project" value="UniProtKB-KW"/>
</dbReference>
<dbReference type="FunFam" id="3.30.70.270:FF:000020">
    <property type="entry name" value="Transposon Tf2-6 polyprotein-like Protein"/>
    <property type="match status" value="1"/>
</dbReference>
<dbReference type="Pfam" id="PF17921">
    <property type="entry name" value="Integrase_H2C2"/>
    <property type="match status" value="1"/>
</dbReference>
<dbReference type="SUPFAM" id="SSF56672">
    <property type="entry name" value="DNA/RNA polymerases"/>
    <property type="match status" value="1"/>
</dbReference>
<dbReference type="Pfam" id="PF17919">
    <property type="entry name" value="RT_RNaseH_2"/>
    <property type="match status" value="1"/>
</dbReference>
<dbReference type="InterPro" id="IPR012337">
    <property type="entry name" value="RNaseH-like_sf"/>
</dbReference>
<dbReference type="Gene3D" id="3.30.420.10">
    <property type="entry name" value="Ribonuclease H-like superfamily/Ribonuclease H"/>
    <property type="match status" value="1"/>
</dbReference>
<dbReference type="GO" id="GO:0015074">
    <property type="term" value="P:DNA integration"/>
    <property type="evidence" value="ECO:0007669"/>
    <property type="project" value="InterPro"/>
</dbReference>
<organism evidence="7 8">
    <name type="scientific">Paspalum notatum var. saurae</name>
    <dbReference type="NCBI Taxonomy" id="547442"/>
    <lineage>
        <taxon>Eukaryota</taxon>
        <taxon>Viridiplantae</taxon>
        <taxon>Streptophyta</taxon>
        <taxon>Embryophyta</taxon>
        <taxon>Tracheophyta</taxon>
        <taxon>Spermatophyta</taxon>
        <taxon>Magnoliopsida</taxon>
        <taxon>Liliopsida</taxon>
        <taxon>Poales</taxon>
        <taxon>Poaceae</taxon>
        <taxon>PACMAD clade</taxon>
        <taxon>Panicoideae</taxon>
        <taxon>Andropogonodae</taxon>
        <taxon>Paspaleae</taxon>
        <taxon>Paspalinae</taxon>
        <taxon>Paspalum</taxon>
    </lineage>
</organism>
<dbReference type="PROSITE" id="PS50994">
    <property type="entry name" value="INTEGRASE"/>
    <property type="match status" value="1"/>
</dbReference>
<protein>
    <recommendedName>
        <fullName evidence="6">Integrase catalytic domain-containing protein</fullName>
    </recommendedName>
</protein>
<gene>
    <name evidence="7" type="ORF">U9M48_030848</name>
</gene>
<reference evidence="7 8" key="1">
    <citation type="submission" date="2024-02" db="EMBL/GenBank/DDBJ databases">
        <title>High-quality chromosome-scale genome assembly of Pensacola bahiagrass (Paspalum notatum Flugge var. saurae).</title>
        <authorList>
            <person name="Vega J.M."/>
            <person name="Podio M."/>
            <person name="Orjuela J."/>
            <person name="Siena L.A."/>
            <person name="Pessino S.C."/>
            <person name="Combes M.C."/>
            <person name="Mariac C."/>
            <person name="Albertini E."/>
            <person name="Pupilli F."/>
            <person name="Ortiz J.P.A."/>
            <person name="Leblanc O."/>
        </authorList>
    </citation>
    <scope>NUCLEOTIDE SEQUENCE [LARGE SCALE GENOMIC DNA]</scope>
    <source>
        <strain evidence="7">R1</strain>
        <tissue evidence="7">Leaf</tissue>
    </source>
</reference>
<accession>A0AAQ3X2P8</accession>
<dbReference type="EMBL" id="CP144751">
    <property type="protein sequence ID" value="WVZ83728.1"/>
    <property type="molecule type" value="Genomic_DNA"/>
</dbReference>
<keyword evidence="2" id="KW-0548">Nucleotidyltransferase</keyword>
<dbReference type="InterPro" id="IPR043128">
    <property type="entry name" value="Rev_trsase/Diguanyl_cyclase"/>
</dbReference>
<keyword evidence="4" id="KW-0255">Endonuclease</keyword>
<dbReference type="PANTHER" id="PTHR37984">
    <property type="entry name" value="PROTEIN CBG26694"/>
    <property type="match status" value="1"/>
</dbReference>
<dbReference type="CDD" id="cd00303">
    <property type="entry name" value="retropepsin_like"/>
    <property type="match status" value="1"/>
</dbReference>
<dbReference type="GO" id="GO:0004519">
    <property type="term" value="F:endonuclease activity"/>
    <property type="evidence" value="ECO:0007669"/>
    <property type="project" value="UniProtKB-KW"/>
</dbReference>
<dbReference type="InterPro" id="IPR050951">
    <property type="entry name" value="Retrovirus_Pol_polyprotein"/>
</dbReference>
<dbReference type="GO" id="GO:0003676">
    <property type="term" value="F:nucleic acid binding"/>
    <property type="evidence" value="ECO:0007669"/>
    <property type="project" value="InterPro"/>
</dbReference>
<dbReference type="Proteomes" id="UP001341281">
    <property type="component" value="Chromosome 07"/>
</dbReference>
<sequence length="776" mass="87318">MPWHRFKALCQQRFGPPLRSNTLGEVARLPFCSTVEAYRERFLVLLCHTEPTPPPHQQAHLFTTNLPGRLHVDVDLVTLLDTGSNHNFINTTVAVEVTLPFSTCRDLLVTVANGDRVPCPGRADNVPLEVASEPFSTSFYTIPLGGFDVVLGIAFLCTLGPILWDFDQLCLSFRRQGCRMQWRGIRLVPQSMTALALTMGTRPLLEDLLDTFLDMFAAPTGLPPARVCDHRIYLRPGAPPIAVRPYRYVQLQKDELKCQVGDMLVQGIIHPSTSAFLAPILLVKKHDASWCFCINYRALNDAIVKDKFPIPVVDELLNELHGACFFTKLDLRSGHHQVHMHVEDIEKTTFCTHHGHFEFLAHLQHIKAALETLRGYSLFVKRSKCSFGTASVAYLGHVTSEEGIAMHMDKVEAVTSWPRPCSTRGLRGFLDLAGYYRKFIKDFGLIAAPLTALLRKDAFHWSSKAEAAFIVLKQPLSTAPVLQLPDFDQLFIVKCDALGTRFSVVLHQVWHWRPYLLGRRFLIRTDHFSLKFLLDQRLSTIPQHHWMSKLFGYDFSIEYRPGCLNAVADALSHRDADTMDVAHDNNTGSEAMATITVLSGPTFHLYTDLAMEAAFNSACARLREQIALGTLSAPWREHAGLLLHGSHVFVPSTFELLPQVLQLAHADHEGIQKTLHRLQSNFYIEHDRGLVRDYVRACEVWADIAMDFMEGLPWVHGKSVILTVVDHFSKYAHFIALGHPYMASFVASAFFTDVVRLHGLPTSIVSDRDSVFTSAI</sequence>
<dbReference type="Gene3D" id="3.30.70.270">
    <property type="match status" value="3"/>
</dbReference>
<evidence type="ECO:0000256" key="3">
    <source>
        <dbReference type="ARBA" id="ARBA00022722"/>
    </source>
</evidence>
<dbReference type="Gene3D" id="3.10.10.10">
    <property type="entry name" value="HIV Type 1 Reverse Transcriptase, subunit A, domain 1"/>
    <property type="match status" value="1"/>
</dbReference>
<dbReference type="PANTHER" id="PTHR37984:SF5">
    <property type="entry name" value="PROTEIN NYNRIN-LIKE"/>
    <property type="match status" value="1"/>
</dbReference>